<dbReference type="Proteomes" id="UP000215185">
    <property type="component" value="Chromosome 1"/>
</dbReference>
<keyword evidence="3" id="KW-1185">Reference proteome</keyword>
<evidence type="ECO:0000313" key="2">
    <source>
        <dbReference type="EMBL" id="SNU89739.1"/>
    </source>
</evidence>
<evidence type="ECO:0000256" key="1">
    <source>
        <dbReference type="SAM" id="Phobius"/>
    </source>
</evidence>
<dbReference type="KEGG" id="smen:SAMEA4412692_1606"/>
<sequence>MLKQKINAKTATAYLIGTIILSLGLCLSAKSNLGVSPVTSTIFALAAVTGQSFAVTNFFYLCFLILVQFALLRTEFRHTQWTQILASFLGSFFIDIFDNHLPIPETLTLRAIFLATGIVLVGIGASITVGMQVIPNPADALANVIGKISGKGFGIGKNLLDVISILLASILGLLFQGQLVGVGIGTFLGMIFTGRIIALCHPWTEKLHQKLIGE</sequence>
<protein>
    <submittedName>
        <fullName evidence="2">Membrane protein</fullName>
    </submittedName>
</protein>
<dbReference type="OrthoDB" id="307317at2"/>
<feature type="transmembrane region" description="Helical" evidence="1">
    <location>
        <begin position="155"/>
        <end position="175"/>
    </location>
</feature>
<dbReference type="PANTHER" id="PTHR40078:SF1">
    <property type="entry name" value="INTEGRAL MEMBRANE PROTEIN"/>
    <property type="match status" value="1"/>
</dbReference>
<keyword evidence="1" id="KW-0812">Transmembrane</keyword>
<dbReference type="AlphaFoldDB" id="A0A239SWX4"/>
<dbReference type="EMBL" id="LT906439">
    <property type="protein sequence ID" value="SNU89739.1"/>
    <property type="molecule type" value="Genomic_DNA"/>
</dbReference>
<feature type="transmembrane region" description="Helical" evidence="1">
    <location>
        <begin position="181"/>
        <end position="200"/>
    </location>
</feature>
<dbReference type="PANTHER" id="PTHR40078">
    <property type="entry name" value="INTEGRAL MEMBRANE PROTEIN-RELATED"/>
    <property type="match status" value="1"/>
</dbReference>
<keyword evidence="1" id="KW-0472">Membrane</keyword>
<proteinExistence type="predicted"/>
<feature type="transmembrane region" description="Helical" evidence="1">
    <location>
        <begin position="42"/>
        <end position="72"/>
    </location>
</feature>
<name>A0A239SWX4_9STRE</name>
<feature type="transmembrane region" description="Helical" evidence="1">
    <location>
        <begin position="12"/>
        <end position="30"/>
    </location>
</feature>
<dbReference type="Pfam" id="PF19700">
    <property type="entry name" value="DUF6198"/>
    <property type="match status" value="1"/>
</dbReference>
<reference evidence="2 3" key="1">
    <citation type="submission" date="2017-06" db="EMBL/GenBank/DDBJ databases">
        <authorList>
            <consortium name="Pathogen Informatics"/>
        </authorList>
    </citation>
    <scope>NUCLEOTIDE SEQUENCE [LARGE SCALE GENOMIC DNA]</scope>
    <source>
        <strain evidence="2 3">NCTC13788</strain>
    </source>
</reference>
<feature type="transmembrane region" description="Helical" evidence="1">
    <location>
        <begin position="109"/>
        <end position="134"/>
    </location>
</feature>
<evidence type="ECO:0000313" key="3">
    <source>
        <dbReference type="Proteomes" id="UP000215185"/>
    </source>
</evidence>
<dbReference type="eggNOG" id="COG2364">
    <property type="taxonomic scope" value="Bacteria"/>
</dbReference>
<dbReference type="STRING" id="1123308.GCA_000380085_01116"/>
<keyword evidence="1" id="KW-1133">Transmembrane helix</keyword>
<accession>A0A239SWX4</accession>
<gene>
    <name evidence="2" type="ORF">SAMEA4412692_01606</name>
</gene>
<organism evidence="2 3">
    <name type="scientific">Streptococcus merionis</name>
    <dbReference type="NCBI Taxonomy" id="400065"/>
    <lineage>
        <taxon>Bacteria</taxon>
        <taxon>Bacillati</taxon>
        <taxon>Bacillota</taxon>
        <taxon>Bacilli</taxon>
        <taxon>Lactobacillales</taxon>
        <taxon>Streptococcaceae</taxon>
        <taxon>Streptococcus</taxon>
    </lineage>
</organism>
<dbReference type="InterPro" id="IPR038750">
    <property type="entry name" value="YczE/YyaS-like"/>
</dbReference>
<dbReference type="RefSeq" id="WP_018373687.1">
    <property type="nucleotide sequence ID" value="NZ_LT906439.1"/>
</dbReference>